<keyword evidence="3" id="KW-1185">Reference proteome</keyword>
<sequence length="309" mass="32645">MLPTRSTCITIQGPPGPPGKTYYPLHRTTLHIPPLGPTSVLIRLTAASLNHRDLFIRQNLYPRISFHTPLLADGCGIVIGTGSSPATKRWAGKRVVLTPGYGWASSPDGPEDEGGYRILGGTATVPLGTLQEYAVVEAGEVEEVPGHLSDVEAAALPLTGLTAWRALFTKCAGHVGAGKNVLVTGVGGGVALMVVLFAVGVGANVFEHGGIISLYGMTTSPSLTLSMPTVLKNIEIRTTTMGSRAEFAAMLAFVRTHKLRPVISRVVKGLDVDKIDGLFEDMKAGRQFGKLVVEIAGEGERERDGGSRL</sequence>
<organism evidence="2 3">
    <name type="scientific">Patellaria atrata CBS 101060</name>
    <dbReference type="NCBI Taxonomy" id="1346257"/>
    <lineage>
        <taxon>Eukaryota</taxon>
        <taxon>Fungi</taxon>
        <taxon>Dikarya</taxon>
        <taxon>Ascomycota</taxon>
        <taxon>Pezizomycotina</taxon>
        <taxon>Dothideomycetes</taxon>
        <taxon>Dothideomycetes incertae sedis</taxon>
        <taxon>Patellariales</taxon>
        <taxon>Patellariaceae</taxon>
        <taxon>Patellaria</taxon>
    </lineage>
</organism>
<evidence type="ECO:0000259" key="1">
    <source>
        <dbReference type="SMART" id="SM00829"/>
    </source>
</evidence>
<dbReference type="PANTHER" id="PTHR45033:SF3">
    <property type="entry name" value="DEHYDROGENASE, PUTATIVE (AFU_ORTHOLOGUE AFUA_2G13270)-RELATED"/>
    <property type="match status" value="1"/>
</dbReference>
<protein>
    <submittedName>
        <fullName evidence="2">GroES-like protein</fullName>
    </submittedName>
</protein>
<accession>A0A9P4S7K4</accession>
<dbReference type="Pfam" id="PF08240">
    <property type="entry name" value="ADH_N"/>
    <property type="match status" value="1"/>
</dbReference>
<dbReference type="AlphaFoldDB" id="A0A9P4S7K4"/>
<dbReference type="SMART" id="SM00829">
    <property type="entry name" value="PKS_ER"/>
    <property type="match status" value="1"/>
</dbReference>
<dbReference type="InterPro" id="IPR052711">
    <property type="entry name" value="Zinc_ADH-like"/>
</dbReference>
<name>A0A9P4S7K4_9PEZI</name>
<comment type="caution">
    <text evidence="2">The sequence shown here is derived from an EMBL/GenBank/DDBJ whole genome shotgun (WGS) entry which is preliminary data.</text>
</comment>
<proteinExistence type="predicted"/>
<dbReference type="Proteomes" id="UP000799429">
    <property type="component" value="Unassembled WGS sequence"/>
</dbReference>
<dbReference type="InterPro" id="IPR020843">
    <property type="entry name" value="ER"/>
</dbReference>
<feature type="domain" description="Enoyl reductase (ER)" evidence="1">
    <location>
        <begin position="27"/>
        <end position="293"/>
    </location>
</feature>
<evidence type="ECO:0000313" key="2">
    <source>
        <dbReference type="EMBL" id="KAF2837291.1"/>
    </source>
</evidence>
<gene>
    <name evidence="2" type="ORF">M501DRAFT_1059289</name>
</gene>
<dbReference type="Gene3D" id="3.40.50.720">
    <property type="entry name" value="NAD(P)-binding Rossmann-like Domain"/>
    <property type="match status" value="2"/>
</dbReference>
<dbReference type="SUPFAM" id="SSF51735">
    <property type="entry name" value="NAD(P)-binding Rossmann-fold domains"/>
    <property type="match status" value="1"/>
</dbReference>
<dbReference type="InterPro" id="IPR036291">
    <property type="entry name" value="NAD(P)-bd_dom_sf"/>
</dbReference>
<dbReference type="EMBL" id="MU006100">
    <property type="protein sequence ID" value="KAF2837291.1"/>
    <property type="molecule type" value="Genomic_DNA"/>
</dbReference>
<dbReference type="OrthoDB" id="449487at2759"/>
<dbReference type="InterPro" id="IPR013154">
    <property type="entry name" value="ADH-like_N"/>
</dbReference>
<dbReference type="PANTHER" id="PTHR45033">
    <property type="match status" value="1"/>
</dbReference>
<dbReference type="SUPFAM" id="SSF50129">
    <property type="entry name" value="GroES-like"/>
    <property type="match status" value="1"/>
</dbReference>
<reference evidence="2" key="1">
    <citation type="journal article" date="2020" name="Stud. Mycol.">
        <title>101 Dothideomycetes genomes: a test case for predicting lifestyles and emergence of pathogens.</title>
        <authorList>
            <person name="Haridas S."/>
            <person name="Albert R."/>
            <person name="Binder M."/>
            <person name="Bloem J."/>
            <person name="Labutti K."/>
            <person name="Salamov A."/>
            <person name="Andreopoulos B."/>
            <person name="Baker S."/>
            <person name="Barry K."/>
            <person name="Bills G."/>
            <person name="Bluhm B."/>
            <person name="Cannon C."/>
            <person name="Castanera R."/>
            <person name="Culley D."/>
            <person name="Daum C."/>
            <person name="Ezra D."/>
            <person name="Gonzalez J."/>
            <person name="Henrissat B."/>
            <person name="Kuo A."/>
            <person name="Liang C."/>
            <person name="Lipzen A."/>
            <person name="Lutzoni F."/>
            <person name="Magnuson J."/>
            <person name="Mondo S."/>
            <person name="Nolan M."/>
            <person name="Ohm R."/>
            <person name="Pangilinan J."/>
            <person name="Park H.-J."/>
            <person name="Ramirez L."/>
            <person name="Alfaro M."/>
            <person name="Sun H."/>
            <person name="Tritt A."/>
            <person name="Yoshinaga Y."/>
            <person name="Zwiers L.-H."/>
            <person name="Turgeon B."/>
            <person name="Goodwin S."/>
            <person name="Spatafora J."/>
            <person name="Crous P."/>
            <person name="Grigoriev I."/>
        </authorList>
    </citation>
    <scope>NUCLEOTIDE SEQUENCE</scope>
    <source>
        <strain evidence="2">CBS 101060</strain>
    </source>
</reference>
<evidence type="ECO:0000313" key="3">
    <source>
        <dbReference type="Proteomes" id="UP000799429"/>
    </source>
</evidence>
<dbReference type="GO" id="GO:0016491">
    <property type="term" value="F:oxidoreductase activity"/>
    <property type="evidence" value="ECO:0007669"/>
    <property type="project" value="InterPro"/>
</dbReference>
<dbReference type="InterPro" id="IPR011032">
    <property type="entry name" value="GroES-like_sf"/>
</dbReference>
<dbReference type="Gene3D" id="3.90.180.10">
    <property type="entry name" value="Medium-chain alcohol dehydrogenases, catalytic domain"/>
    <property type="match status" value="2"/>
</dbReference>